<proteinExistence type="predicted"/>
<dbReference type="RefSeq" id="WP_184495145.1">
    <property type="nucleotide sequence ID" value="NZ_JACIJO010000002.1"/>
</dbReference>
<evidence type="ECO:0000259" key="1">
    <source>
        <dbReference type="Pfam" id="PF13568"/>
    </source>
</evidence>
<dbReference type="Pfam" id="PF13568">
    <property type="entry name" value="OMP_b-brl_2"/>
    <property type="match status" value="1"/>
</dbReference>
<accession>A0A841MM84</accession>
<dbReference type="EMBL" id="JACIJO010000002">
    <property type="protein sequence ID" value="MBB6326549.1"/>
    <property type="molecule type" value="Genomic_DNA"/>
</dbReference>
<dbReference type="Proteomes" id="UP000588604">
    <property type="component" value="Unassembled WGS sequence"/>
</dbReference>
<feature type="domain" description="Outer membrane protein beta-barrel" evidence="1">
    <location>
        <begin position="61"/>
        <end position="204"/>
    </location>
</feature>
<organism evidence="2 3">
    <name type="scientific">Algoriphagus iocasae</name>
    <dbReference type="NCBI Taxonomy" id="1836499"/>
    <lineage>
        <taxon>Bacteria</taxon>
        <taxon>Pseudomonadati</taxon>
        <taxon>Bacteroidota</taxon>
        <taxon>Cytophagia</taxon>
        <taxon>Cytophagales</taxon>
        <taxon>Cyclobacteriaceae</taxon>
        <taxon>Algoriphagus</taxon>
    </lineage>
</organism>
<dbReference type="InterPro" id="IPR025665">
    <property type="entry name" value="Beta-barrel_OMP_2"/>
</dbReference>
<dbReference type="SUPFAM" id="SSF103515">
    <property type="entry name" value="Autotransporter"/>
    <property type="match status" value="1"/>
</dbReference>
<dbReference type="AlphaFoldDB" id="A0A841MM84"/>
<evidence type="ECO:0000313" key="3">
    <source>
        <dbReference type="Proteomes" id="UP000588604"/>
    </source>
</evidence>
<comment type="caution">
    <text evidence="2">The sequence shown here is derived from an EMBL/GenBank/DDBJ whole genome shotgun (WGS) entry which is preliminary data.</text>
</comment>
<protein>
    <recommendedName>
        <fullName evidence="1">Outer membrane protein beta-barrel domain-containing protein</fullName>
    </recommendedName>
</protein>
<name>A0A841MM84_9BACT</name>
<dbReference type="InterPro" id="IPR036709">
    <property type="entry name" value="Autotransporte_beta_dom_sf"/>
</dbReference>
<reference evidence="2 3" key="1">
    <citation type="submission" date="2020-08" db="EMBL/GenBank/DDBJ databases">
        <title>Genomic Encyclopedia of Type Strains, Phase IV (KMG-IV): sequencing the most valuable type-strain genomes for metagenomic binning, comparative biology and taxonomic classification.</title>
        <authorList>
            <person name="Goeker M."/>
        </authorList>
    </citation>
    <scope>NUCLEOTIDE SEQUENCE [LARGE SCALE GENOMIC DNA]</scope>
    <source>
        <strain evidence="2 3">DSM 102044</strain>
    </source>
</reference>
<sequence length="232" mass="26245">MKFKAILIILLFGLQTSLRAQVIMSLIFGDKLNNENNLFGIHLDYSLNNMSMSGAQDPLKSFNLGLFYSHKFDENWHMNIDLMAKYRRGAGGIAAYDLEDSSLNSFYADSELTRKINYFSIPASMRYAFQGTYFVELGPQVSFRLKAQDIFTSDLTQGDLTLEKDIREQVKRFDFGFVSGIGMYIGKDKVNAFGLRYHGGFSDVMKNYEGKQNHSQIAIYANLPIGRGKAGL</sequence>
<keyword evidence="3" id="KW-1185">Reference proteome</keyword>
<evidence type="ECO:0000313" key="2">
    <source>
        <dbReference type="EMBL" id="MBB6326549.1"/>
    </source>
</evidence>
<gene>
    <name evidence="2" type="ORF">FHS59_002177</name>
</gene>